<proteinExistence type="inferred from homology"/>
<protein>
    <recommendedName>
        <fullName evidence="4 6">Signal peptidase I</fullName>
        <ecNumber evidence="4 6">3.4.21.89</ecNumber>
    </recommendedName>
</protein>
<dbReference type="NCBIfam" id="TIGR02227">
    <property type="entry name" value="sigpep_I_bact"/>
    <property type="match status" value="1"/>
</dbReference>
<dbReference type="InterPro" id="IPR019533">
    <property type="entry name" value="Peptidase_S26"/>
</dbReference>
<keyword evidence="6" id="KW-1133">Transmembrane helix</keyword>
<evidence type="ECO:0000256" key="3">
    <source>
        <dbReference type="ARBA" id="ARBA00009370"/>
    </source>
</evidence>
<dbReference type="SUPFAM" id="SSF51306">
    <property type="entry name" value="LexA/Signal peptidase"/>
    <property type="match status" value="1"/>
</dbReference>
<comment type="caution">
    <text evidence="8">The sequence shown here is derived from an EMBL/GenBank/DDBJ whole genome shotgun (WGS) entry which is preliminary data.</text>
</comment>
<evidence type="ECO:0000313" key="8">
    <source>
        <dbReference type="EMBL" id="MFC5470783.1"/>
    </source>
</evidence>
<dbReference type="Proteomes" id="UP001596105">
    <property type="component" value="Unassembled WGS sequence"/>
</dbReference>
<dbReference type="InterPro" id="IPR000223">
    <property type="entry name" value="Pept_S26A_signal_pept_1"/>
</dbReference>
<dbReference type="RefSeq" id="WP_209747837.1">
    <property type="nucleotide sequence ID" value="NZ_JBHSMH010000077.1"/>
</dbReference>
<evidence type="ECO:0000313" key="9">
    <source>
        <dbReference type="Proteomes" id="UP001596105"/>
    </source>
</evidence>
<reference evidence="9" key="1">
    <citation type="journal article" date="2019" name="Int. J. Syst. Evol. Microbiol.">
        <title>The Global Catalogue of Microorganisms (GCM) 10K type strain sequencing project: providing services to taxonomists for standard genome sequencing and annotation.</title>
        <authorList>
            <consortium name="The Broad Institute Genomics Platform"/>
            <consortium name="The Broad Institute Genome Sequencing Center for Infectious Disease"/>
            <person name="Wu L."/>
            <person name="Ma J."/>
        </authorList>
    </citation>
    <scope>NUCLEOTIDE SEQUENCE [LARGE SCALE GENOMIC DNA]</scope>
    <source>
        <strain evidence="9">CCUG 57113</strain>
    </source>
</reference>
<dbReference type="PRINTS" id="PR00727">
    <property type="entry name" value="LEADERPTASE"/>
</dbReference>
<keyword evidence="6" id="KW-0472">Membrane</keyword>
<dbReference type="Gene3D" id="2.10.109.10">
    <property type="entry name" value="Umud Fragment, subunit A"/>
    <property type="match status" value="1"/>
</dbReference>
<dbReference type="PANTHER" id="PTHR43390">
    <property type="entry name" value="SIGNAL PEPTIDASE I"/>
    <property type="match status" value="1"/>
</dbReference>
<organism evidence="8 9">
    <name type="scientific">Cohnella suwonensis</name>
    <dbReference type="NCBI Taxonomy" id="696072"/>
    <lineage>
        <taxon>Bacteria</taxon>
        <taxon>Bacillati</taxon>
        <taxon>Bacillota</taxon>
        <taxon>Bacilli</taxon>
        <taxon>Bacillales</taxon>
        <taxon>Paenibacillaceae</taxon>
        <taxon>Cohnella</taxon>
    </lineage>
</organism>
<dbReference type="Pfam" id="PF10502">
    <property type="entry name" value="Peptidase_S26"/>
    <property type="match status" value="1"/>
</dbReference>
<feature type="domain" description="Peptidase S26" evidence="7">
    <location>
        <begin position="31"/>
        <end position="190"/>
    </location>
</feature>
<evidence type="ECO:0000259" key="7">
    <source>
        <dbReference type="Pfam" id="PF10502"/>
    </source>
</evidence>
<dbReference type="EMBL" id="JBHSMH010000077">
    <property type="protein sequence ID" value="MFC5470783.1"/>
    <property type="molecule type" value="Genomic_DNA"/>
</dbReference>
<dbReference type="PROSITE" id="PS00760">
    <property type="entry name" value="SPASE_I_2"/>
    <property type="match status" value="1"/>
</dbReference>
<keyword evidence="6" id="KW-0812">Transmembrane</keyword>
<comment type="subcellular location">
    <subcellularLocation>
        <location evidence="2">Cell membrane</location>
        <topology evidence="2">Single-pass type II membrane protein</topology>
    </subcellularLocation>
    <subcellularLocation>
        <location evidence="6">Membrane</location>
        <topology evidence="6">Single-pass type II membrane protein</topology>
    </subcellularLocation>
</comment>
<evidence type="ECO:0000256" key="5">
    <source>
        <dbReference type="ARBA" id="ARBA00022801"/>
    </source>
</evidence>
<sequence>MKQQSEPIAPSGGRRRASRRPVFIGWRKELWDWTRALVVAAAIVLLLQAYVFQLSTVKKVSMEPTLHENEWLFVNKISLEFGSVKRGDVVVLKDPSNGPEHKEYLVKRVIGMPGDTLEIRSGELYVNGELTVEPYTDSKIEDGDYGPTTVSAGHYFVMGDNRHERASRDSRAFNEVPESMIKGRADLIIWPISRWTKL</sequence>
<keyword evidence="6" id="KW-0645">Protease</keyword>
<comment type="catalytic activity">
    <reaction evidence="1 6">
        <text>Cleavage of hydrophobic, N-terminal signal or leader sequences from secreted and periplasmic proteins.</text>
        <dbReference type="EC" id="3.4.21.89"/>
    </reaction>
</comment>
<keyword evidence="5 6" id="KW-0378">Hydrolase</keyword>
<evidence type="ECO:0000256" key="6">
    <source>
        <dbReference type="RuleBase" id="RU362042"/>
    </source>
</evidence>
<evidence type="ECO:0000256" key="4">
    <source>
        <dbReference type="ARBA" id="ARBA00013208"/>
    </source>
</evidence>
<keyword evidence="9" id="KW-1185">Reference proteome</keyword>
<dbReference type="EC" id="3.4.21.89" evidence="4 6"/>
<name>A0ABW0M1J8_9BACL</name>
<gene>
    <name evidence="8" type="primary">lepB</name>
    <name evidence="8" type="ORF">ACFPPD_19015</name>
</gene>
<evidence type="ECO:0000256" key="2">
    <source>
        <dbReference type="ARBA" id="ARBA00004401"/>
    </source>
</evidence>
<dbReference type="CDD" id="cd06530">
    <property type="entry name" value="S26_SPase_I"/>
    <property type="match status" value="1"/>
</dbReference>
<feature type="transmembrane region" description="Helical" evidence="6">
    <location>
        <begin position="33"/>
        <end position="52"/>
    </location>
</feature>
<dbReference type="GO" id="GO:0009003">
    <property type="term" value="F:signal peptidase activity"/>
    <property type="evidence" value="ECO:0007669"/>
    <property type="project" value="UniProtKB-EC"/>
</dbReference>
<dbReference type="PANTHER" id="PTHR43390:SF1">
    <property type="entry name" value="CHLOROPLAST PROCESSING PEPTIDASE"/>
    <property type="match status" value="1"/>
</dbReference>
<accession>A0ABW0M1J8</accession>
<dbReference type="InterPro" id="IPR036286">
    <property type="entry name" value="LexA/Signal_pep-like_sf"/>
</dbReference>
<comment type="similarity">
    <text evidence="3 6">Belongs to the peptidase S26 family.</text>
</comment>
<evidence type="ECO:0000256" key="1">
    <source>
        <dbReference type="ARBA" id="ARBA00000677"/>
    </source>
</evidence>
<dbReference type="InterPro" id="IPR019757">
    <property type="entry name" value="Pept_S26A_signal_pept_1_Lys-AS"/>
</dbReference>